<organism evidence="1">
    <name type="scientific">gut metagenome</name>
    <dbReference type="NCBI Taxonomy" id="749906"/>
    <lineage>
        <taxon>unclassified sequences</taxon>
        <taxon>metagenomes</taxon>
        <taxon>organismal metagenomes</taxon>
    </lineage>
</organism>
<name>J9G0U9_9ZZZZ</name>
<sequence>MVTRPSLPVRTVKTGTQESDMSPIIKGLKNCLKA</sequence>
<evidence type="ECO:0000313" key="1">
    <source>
        <dbReference type="EMBL" id="EJX00862.1"/>
    </source>
</evidence>
<gene>
    <name evidence="1" type="ORF">EVA_11032</name>
</gene>
<protein>
    <submittedName>
        <fullName evidence="1">Uncharacterized protein</fullName>
    </submittedName>
</protein>
<comment type="caution">
    <text evidence="1">The sequence shown here is derived from an EMBL/GenBank/DDBJ whole genome shotgun (WGS) entry which is preliminary data.</text>
</comment>
<dbReference type="AlphaFoldDB" id="J9G0U9"/>
<accession>J9G0U9</accession>
<reference evidence="1" key="1">
    <citation type="journal article" date="2012" name="PLoS ONE">
        <title>Gene sets for utilization of primary and secondary nutrition supplies in the distal gut of endangered iberian lynx.</title>
        <authorList>
            <person name="Alcaide M."/>
            <person name="Messina E."/>
            <person name="Richter M."/>
            <person name="Bargiela R."/>
            <person name="Peplies J."/>
            <person name="Huws S.A."/>
            <person name="Newbold C.J."/>
            <person name="Golyshin P.N."/>
            <person name="Simon M.A."/>
            <person name="Lopez G."/>
            <person name="Yakimov M.M."/>
            <person name="Ferrer M."/>
        </authorList>
    </citation>
    <scope>NUCLEOTIDE SEQUENCE</scope>
</reference>
<proteinExistence type="predicted"/>
<dbReference type="EMBL" id="AMCI01003200">
    <property type="protein sequence ID" value="EJX00862.1"/>
    <property type="molecule type" value="Genomic_DNA"/>
</dbReference>